<dbReference type="AlphaFoldDB" id="A0A5C6AW79"/>
<keyword evidence="6 9" id="KW-1133">Transmembrane helix</keyword>
<sequence length="485" mass="51576">MLTIAVISYLALTIVIGCVAARRVDGARDFMVAGRSLPLYMNFACVFATWFGAETVLSVSATFAGEGLRAIPGDPFGFSFCLVLVALFFAKAWYRMDLLTIGDFYRKRFGKTTEVFTSVVIAMSYLGWAAAQLTALGLVISVLGQTAGWPGLTINHGIMIGVVIVAFYTVMGGMWSVALTDMIQTFVIIVGLIVVATLMARAAGGADVVLSSAYESGRLQVFPDTGARDWLVYIAGFLTAALGSIPQQDVFQRVTSAKDEKTAVRGTLLGGMFYCMFAFVPMFIAYAAVVIDPEYLAQFASEDNREVQRALPSAIMLSTPFWAQALFLGALVSAILSTASGTLLAPTSLIVENVIKPFAPEMSDHVMLRWLRVVLLIFAGVALYQALSSNNTMYEMVQQAYSVPLVGALAPLAVGLAWKGATTQGALCSIVAGVSTWLLVGYFSPDFIVPSQLCGLAASLIAIVVGSLLPQMSGGGPATTPHPSE</sequence>
<dbReference type="InterPro" id="IPR001734">
    <property type="entry name" value="Na/solute_symporter"/>
</dbReference>
<evidence type="ECO:0000256" key="3">
    <source>
        <dbReference type="ARBA" id="ARBA00022448"/>
    </source>
</evidence>
<evidence type="ECO:0000313" key="10">
    <source>
        <dbReference type="EMBL" id="TWU03292.1"/>
    </source>
</evidence>
<feature type="transmembrane region" description="Helical" evidence="9">
    <location>
        <begin position="6"/>
        <end position="25"/>
    </location>
</feature>
<dbReference type="Gene3D" id="1.20.1730.10">
    <property type="entry name" value="Sodium/glucose cotransporter"/>
    <property type="match status" value="1"/>
</dbReference>
<keyword evidence="3" id="KW-0813">Transport</keyword>
<feature type="transmembrane region" description="Helical" evidence="9">
    <location>
        <begin position="399"/>
        <end position="418"/>
    </location>
</feature>
<feature type="transmembrane region" description="Helical" evidence="9">
    <location>
        <begin position="76"/>
        <end position="94"/>
    </location>
</feature>
<evidence type="ECO:0000256" key="1">
    <source>
        <dbReference type="ARBA" id="ARBA00004141"/>
    </source>
</evidence>
<dbReference type="PROSITE" id="PS50283">
    <property type="entry name" value="NA_SOLUT_SYMP_3"/>
    <property type="match status" value="1"/>
</dbReference>
<dbReference type="PROSITE" id="PS00456">
    <property type="entry name" value="NA_SOLUT_SYMP_1"/>
    <property type="match status" value="1"/>
</dbReference>
<dbReference type="CDD" id="cd11474">
    <property type="entry name" value="SLC5sbd_CHT"/>
    <property type="match status" value="1"/>
</dbReference>
<reference evidence="10 11" key="1">
    <citation type="submission" date="2019-02" db="EMBL/GenBank/DDBJ databases">
        <title>Deep-cultivation of Planctomycetes and their phenomic and genomic characterization uncovers novel biology.</title>
        <authorList>
            <person name="Wiegand S."/>
            <person name="Jogler M."/>
            <person name="Boedeker C."/>
            <person name="Pinto D."/>
            <person name="Vollmers J."/>
            <person name="Rivas-Marin E."/>
            <person name="Kohn T."/>
            <person name="Peeters S.H."/>
            <person name="Heuer A."/>
            <person name="Rast P."/>
            <person name="Oberbeckmann S."/>
            <person name="Bunk B."/>
            <person name="Jeske O."/>
            <person name="Meyerdierks A."/>
            <person name="Storesund J.E."/>
            <person name="Kallscheuer N."/>
            <person name="Luecker S."/>
            <person name="Lage O.M."/>
            <person name="Pohl T."/>
            <person name="Merkel B.J."/>
            <person name="Hornburger P."/>
            <person name="Mueller R.-W."/>
            <person name="Bruemmer F."/>
            <person name="Labrenz M."/>
            <person name="Spormann A.M."/>
            <person name="Op Den Camp H."/>
            <person name="Overmann J."/>
            <person name="Amann R."/>
            <person name="Jetten M.S.M."/>
            <person name="Mascher T."/>
            <person name="Medema M.H."/>
            <person name="Devos D.P."/>
            <person name="Kaster A.-K."/>
            <person name="Ovreas L."/>
            <person name="Rohde M."/>
            <person name="Galperin M.Y."/>
            <person name="Jogler C."/>
        </authorList>
    </citation>
    <scope>NUCLEOTIDE SEQUENCE [LARGE SCALE GENOMIC DNA]</scope>
    <source>
        <strain evidence="10 11">Pla100</strain>
    </source>
</reference>
<evidence type="ECO:0000313" key="11">
    <source>
        <dbReference type="Proteomes" id="UP000316213"/>
    </source>
</evidence>
<dbReference type="RefSeq" id="WP_231602528.1">
    <property type="nucleotide sequence ID" value="NZ_SJPM01000001.1"/>
</dbReference>
<evidence type="ECO:0000256" key="8">
    <source>
        <dbReference type="RuleBase" id="RU362091"/>
    </source>
</evidence>
<dbReference type="Proteomes" id="UP000316213">
    <property type="component" value="Unassembled WGS sequence"/>
</dbReference>
<dbReference type="GO" id="GO:0022857">
    <property type="term" value="F:transmembrane transporter activity"/>
    <property type="evidence" value="ECO:0007669"/>
    <property type="project" value="InterPro"/>
</dbReference>
<keyword evidence="4" id="KW-1003">Cell membrane</keyword>
<evidence type="ECO:0000256" key="9">
    <source>
        <dbReference type="SAM" id="Phobius"/>
    </source>
</evidence>
<feature type="transmembrane region" description="Helical" evidence="9">
    <location>
        <begin position="230"/>
        <end position="247"/>
    </location>
</feature>
<evidence type="ECO:0000256" key="6">
    <source>
        <dbReference type="ARBA" id="ARBA00022989"/>
    </source>
</evidence>
<feature type="transmembrane region" description="Helical" evidence="9">
    <location>
        <begin position="186"/>
        <end position="210"/>
    </location>
</feature>
<keyword evidence="11" id="KW-1185">Reference proteome</keyword>
<keyword evidence="7 9" id="KW-0472">Membrane</keyword>
<feature type="transmembrane region" description="Helical" evidence="9">
    <location>
        <begin position="321"/>
        <end position="345"/>
    </location>
</feature>
<feature type="transmembrane region" description="Helical" evidence="9">
    <location>
        <begin position="268"/>
        <end position="291"/>
    </location>
</feature>
<keyword evidence="5 9" id="KW-0812">Transmembrane</keyword>
<feature type="transmembrane region" description="Helical" evidence="9">
    <location>
        <begin position="156"/>
        <end position="179"/>
    </location>
</feature>
<protein>
    <submittedName>
        <fullName evidence="10">Sodium/glucose cotransporter</fullName>
    </submittedName>
</protein>
<organism evidence="10 11">
    <name type="scientific">Neorhodopirellula pilleata</name>
    <dbReference type="NCBI Taxonomy" id="2714738"/>
    <lineage>
        <taxon>Bacteria</taxon>
        <taxon>Pseudomonadati</taxon>
        <taxon>Planctomycetota</taxon>
        <taxon>Planctomycetia</taxon>
        <taxon>Pirellulales</taxon>
        <taxon>Pirellulaceae</taxon>
        <taxon>Neorhodopirellula</taxon>
    </lineage>
</organism>
<feature type="transmembrane region" description="Helical" evidence="9">
    <location>
        <begin position="37"/>
        <end position="64"/>
    </location>
</feature>
<dbReference type="InterPro" id="IPR018212">
    <property type="entry name" value="Na/solute_symporter_CS"/>
</dbReference>
<dbReference type="GO" id="GO:0005886">
    <property type="term" value="C:plasma membrane"/>
    <property type="evidence" value="ECO:0007669"/>
    <property type="project" value="TreeGrafter"/>
</dbReference>
<dbReference type="Pfam" id="PF00474">
    <property type="entry name" value="SSF"/>
    <property type="match status" value="1"/>
</dbReference>
<evidence type="ECO:0000256" key="4">
    <source>
        <dbReference type="ARBA" id="ARBA00022475"/>
    </source>
</evidence>
<feature type="transmembrane region" description="Helical" evidence="9">
    <location>
        <begin position="425"/>
        <end position="443"/>
    </location>
</feature>
<feature type="transmembrane region" description="Helical" evidence="9">
    <location>
        <begin position="115"/>
        <end position="144"/>
    </location>
</feature>
<dbReference type="GO" id="GO:0046942">
    <property type="term" value="P:carboxylic acid transport"/>
    <property type="evidence" value="ECO:0007669"/>
    <property type="project" value="UniProtKB-ARBA"/>
</dbReference>
<feature type="transmembrane region" description="Helical" evidence="9">
    <location>
        <begin position="449"/>
        <end position="469"/>
    </location>
</feature>
<gene>
    <name evidence="10" type="primary">sglT_2</name>
    <name evidence="10" type="ORF">Pla100_02100</name>
</gene>
<comment type="similarity">
    <text evidence="2 8">Belongs to the sodium:solute symporter (SSF) (TC 2.A.21) family.</text>
</comment>
<dbReference type="PANTHER" id="PTHR48086">
    <property type="entry name" value="SODIUM/PROLINE SYMPORTER-RELATED"/>
    <property type="match status" value="1"/>
</dbReference>
<name>A0A5C6AW79_9BACT</name>
<dbReference type="PANTHER" id="PTHR48086:SF7">
    <property type="entry name" value="SODIUM-SOLUTE SYMPORTER-RELATED"/>
    <property type="match status" value="1"/>
</dbReference>
<evidence type="ECO:0000256" key="5">
    <source>
        <dbReference type="ARBA" id="ARBA00022692"/>
    </source>
</evidence>
<accession>A0A5C6AW79</accession>
<proteinExistence type="inferred from homology"/>
<dbReference type="EMBL" id="SJPM01000001">
    <property type="protein sequence ID" value="TWU03292.1"/>
    <property type="molecule type" value="Genomic_DNA"/>
</dbReference>
<evidence type="ECO:0000256" key="2">
    <source>
        <dbReference type="ARBA" id="ARBA00006434"/>
    </source>
</evidence>
<evidence type="ECO:0000256" key="7">
    <source>
        <dbReference type="ARBA" id="ARBA00023136"/>
    </source>
</evidence>
<comment type="caution">
    <text evidence="10">The sequence shown here is derived from an EMBL/GenBank/DDBJ whole genome shotgun (WGS) entry which is preliminary data.</text>
</comment>
<dbReference type="InterPro" id="IPR050277">
    <property type="entry name" value="Sodium:Solute_Symporter"/>
</dbReference>
<feature type="transmembrane region" description="Helical" evidence="9">
    <location>
        <begin position="366"/>
        <end position="387"/>
    </location>
</feature>
<dbReference type="InterPro" id="IPR038377">
    <property type="entry name" value="Na/Glc_symporter_sf"/>
</dbReference>
<comment type="subcellular location">
    <subcellularLocation>
        <location evidence="1">Membrane</location>
        <topology evidence="1">Multi-pass membrane protein</topology>
    </subcellularLocation>
</comment>